<evidence type="ECO:0000256" key="3">
    <source>
        <dbReference type="ARBA" id="ARBA00010617"/>
    </source>
</evidence>
<dbReference type="PRINTS" id="PR00385">
    <property type="entry name" value="P450"/>
</dbReference>
<evidence type="ECO:0000256" key="10">
    <source>
        <dbReference type="RuleBase" id="RU000461"/>
    </source>
</evidence>
<dbReference type="PRINTS" id="PR00465">
    <property type="entry name" value="EP450IV"/>
</dbReference>
<evidence type="ECO:0000256" key="5">
    <source>
        <dbReference type="ARBA" id="ARBA00022723"/>
    </source>
</evidence>
<sequence>MFKLRDVWSDAIDSQDGCARVDVYQDLKKMTLDVIGLGGFGYRLQALNRDDNSNELEQAYAEIFAKVPPVSLYRIFMDCFPFLDFVPDERTRKIRESRATIRRIGMEIVQEKKAAVRAELAGGTVDSKVLPSKDLLTLLIKANIATDPKEHQSLTDEEVLSQIPSFLVAGHETTGMATTWCLFALTQNPQIQHQLRQELLSVQTDSPTMDELASLHYLDCVVRETLRLYSPVALTLRTAVEDDVIPVSKPFVNRYGKVQHEIRIAKNNRVIIDILTLHLSKDIWGEDALEFKPERWDSLPDSVKDVPGVWGHIMAFSTGPRACLGYRFALAELKTAIFTLVRAFDFELAADPKDVTRLGIIDQRPALKSQPKTGAQMPMLIRPFVPL</sequence>
<keyword evidence="5 9" id="KW-0479">Metal-binding</keyword>
<evidence type="ECO:0000256" key="6">
    <source>
        <dbReference type="ARBA" id="ARBA00023002"/>
    </source>
</evidence>
<dbReference type="Gene3D" id="1.10.630.10">
    <property type="entry name" value="Cytochrome P450"/>
    <property type="match status" value="1"/>
</dbReference>
<comment type="caution">
    <text evidence="11">The sequence shown here is derived from an EMBL/GenBank/DDBJ whole genome shotgun (WGS) entry which is preliminary data.</text>
</comment>
<evidence type="ECO:0000256" key="8">
    <source>
        <dbReference type="ARBA" id="ARBA00023033"/>
    </source>
</evidence>
<comment type="cofactor">
    <cofactor evidence="1 9">
        <name>heme</name>
        <dbReference type="ChEBI" id="CHEBI:30413"/>
    </cofactor>
</comment>
<keyword evidence="12" id="KW-1185">Reference proteome</keyword>
<evidence type="ECO:0000256" key="9">
    <source>
        <dbReference type="PIRSR" id="PIRSR602403-1"/>
    </source>
</evidence>
<evidence type="ECO:0000256" key="7">
    <source>
        <dbReference type="ARBA" id="ARBA00023004"/>
    </source>
</evidence>
<protein>
    <recommendedName>
        <fullName evidence="13">Cytochrome P450</fullName>
    </recommendedName>
</protein>
<evidence type="ECO:0000256" key="1">
    <source>
        <dbReference type="ARBA" id="ARBA00001971"/>
    </source>
</evidence>
<evidence type="ECO:0000313" key="12">
    <source>
        <dbReference type="Proteomes" id="UP000029665"/>
    </source>
</evidence>
<dbReference type="GO" id="GO:0005506">
    <property type="term" value="F:iron ion binding"/>
    <property type="evidence" value="ECO:0007669"/>
    <property type="project" value="InterPro"/>
</dbReference>
<evidence type="ECO:0000256" key="4">
    <source>
        <dbReference type="ARBA" id="ARBA00022617"/>
    </source>
</evidence>
<keyword evidence="8 10" id="KW-0503">Monooxygenase</keyword>
<reference evidence="11" key="1">
    <citation type="submission" date="2014-01" db="EMBL/GenBank/DDBJ databases">
        <title>The genome of the white-rot fungus Pycnoporus cinnabarinus: a basidiomycete model with a versatile arsenal for lignocellulosic biomass breakdown.</title>
        <authorList>
            <person name="Levasseur A."/>
            <person name="Lomascolo A."/>
            <person name="Ruiz-Duenas F.J."/>
            <person name="Uzan E."/>
            <person name="Piumi F."/>
            <person name="Kues U."/>
            <person name="Ram A.F.J."/>
            <person name="Murat C."/>
            <person name="Haon M."/>
            <person name="Benoit I."/>
            <person name="Arfi Y."/>
            <person name="Chevret D."/>
            <person name="Drula E."/>
            <person name="Kwon M.J."/>
            <person name="Gouret P."/>
            <person name="Lesage-Meessen L."/>
            <person name="Lombard V."/>
            <person name="Mariette J."/>
            <person name="Noirot C."/>
            <person name="Park J."/>
            <person name="Patyshakuliyeva A."/>
            <person name="Wieneger R.A.B."/>
            <person name="Wosten H.A.B."/>
            <person name="Martin F."/>
            <person name="Coutinho P.M."/>
            <person name="de Vries R."/>
            <person name="Martinez A.T."/>
            <person name="Klopp C."/>
            <person name="Pontarotti P."/>
            <person name="Henrissat B."/>
            <person name="Record E."/>
        </authorList>
    </citation>
    <scope>NUCLEOTIDE SEQUENCE [LARGE SCALE GENOMIC DNA]</scope>
    <source>
        <strain evidence="11">BRFM137</strain>
    </source>
</reference>
<keyword evidence="6 10" id="KW-0560">Oxidoreductase</keyword>
<dbReference type="PANTHER" id="PTHR24305:SF166">
    <property type="entry name" value="CYTOCHROME P450 12A4, MITOCHONDRIAL-RELATED"/>
    <property type="match status" value="1"/>
</dbReference>
<dbReference type="InterPro" id="IPR002403">
    <property type="entry name" value="Cyt_P450_E_grp-IV"/>
</dbReference>
<keyword evidence="4 9" id="KW-0349">Heme</keyword>
<dbReference type="AlphaFoldDB" id="A0A060SMZ2"/>
<dbReference type="OMA" id="VGHEKEM"/>
<comment type="pathway">
    <text evidence="2">Secondary metabolite biosynthesis.</text>
</comment>
<dbReference type="InterPro" id="IPR050121">
    <property type="entry name" value="Cytochrome_P450_monoxygenase"/>
</dbReference>
<dbReference type="EMBL" id="CCBP010000303">
    <property type="protein sequence ID" value="CDO75872.1"/>
    <property type="molecule type" value="Genomic_DNA"/>
</dbReference>
<dbReference type="Proteomes" id="UP000029665">
    <property type="component" value="Unassembled WGS sequence"/>
</dbReference>
<evidence type="ECO:0000313" key="11">
    <source>
        <dbReference type="EMBL" id="CDO75872.1"/>
    </source>
</evidence>
<dbReference type="PANTHER" id="PTHR24305">
    <property type="entry name" value="CYTOCHROME P450"/>
    <property type="match status" value="1"/>
</dbReference>
<dbReference type="STRING" id="5643.A0A060SMZ2"/>
<comment type="similarity">
    <text evidence="3 10">Belongs to the cytochrome P450 family.</text>
</comment>
<dbReference type="InterPro" id="IPR001128">
    <property type="entry name" value="Cyt_P450"/>
</dbReference>
<evidence type="ECO:0008006" key="13">
    <source>
        <dbReference type="Google" id="ProtNLM"/>
    </source>
</evidence>
<dbReference type="HOGENOM" id="CLU_001570_5_11_1"/>
<dbReference type="Pfam" id="PF00067">
    <property type="entry name" value="p450"/>
    <property type="match status" value="1"/>
</dbReference>
<dbReference type="InterPro" id="IPR036396">
    <property type="entry name" value="Cyt_P450_sf"/>
</dbReference>
<proteinExistence type="inferred from homology"/>
<gene>
    <name evidence="11" type="ORF">BN946_scf184672.g5</name>
</gene>
<dbReference type="GO" id="GO:0004497">
    <property type="term" value="F:monooxygenase activity"/>
    <property type="evidence" value="ECO:0007669"/>
    <property type="project" value="UniProtKB-KW"/>
</dbReference>
<keyword evidence="7 9" id="KW-0408">Iron</keyword>
<accession>A0A060SMZ2</accession>
<organism evidence="11 12">
    <name type="scientific">Pycnoporus cinnabarinus</name>
    <name type="common">Cinnabar-red polypore</name>
    <name type="synonym">Trametes cinnabarina</name>
    <dbReference type="NCBI Taxonomy" id="5643"/>
    <lineage>
        <taxon>Eukaryota</taxon>
        <taxon>Fungi</taxon>
        <taxon>Dikarya</taxon>
        <taxon>Basidiomycota</taxon>
        <taxon>Agaricomycotina</taxon>
        <taxon>Agaricomycetes</taxon>
        <taxon>Polyporales</taxon>
        <taxon>Polyporaceae</taxon>
        <taxon>Trametes</taxon>
    </lineage>
</organism>
<dbReference type="GO" id="GO:0020037">
    <property type="term" value="F:heme binding"/>
    <property type="evidence" value="ECO:0007669"/>
    <property type="project" value="InterPro"/>
</dbReference>
<dbReference type="PROSITE" id="PS00086">
    <property type="entry name" value="CYTOCHROME_P450"/>
    <property type="match status" value="1"/>
</dbReference>
<dbReference type="OrthoDB" id="1470350at2759"/>
<evidence type="ECO:0000256" key="2">
    <source>
        <dbReference type="ARBA" id="ARBA00005179"/>
    </source>
</evidence>
<dbReference type="InterPro" id="IPR017972">
    <property type="entry name" value="Cyt_P450_CS"/>
</dbReference>
<dbReference type="SUPFAM" id="SSF48264">
    <property type="entry name" value="Cytochrome P450"/>
    <property type="match status" value="1"/>
</dbReference>
<feature type="binding site" description="axial binding residue" evidence="9">
    <location>
        <position position="323"/>
    </location>
    <ligand>
        <name>heme</name>
        <dbReference type="ChEBI" id="CHEBI:30413"/>
    </ligand>
    <ligandPart>
        <name>Fe</name>
        <dbReference type="ChEBI" id="CHEBI:18248"/>
    </ligandPart>
</feature>
<dbReference type="GO" id="GO:0016705">
    <property type="term" value="F:oxidoreductase activity, acting on paired donors, with incorporation or reduction of molecular oxygen"/>
    <property type="evidence" value="ECO:0007669"/>
    <property type="project" value="InterPro"/>
</dbReference>
<name>A0A060SMZ2_PYCCI</name>